<feature type="binding site" evidence="1">
    <location>
        <begin position="70"/>
        <end position="73"/>
    </location>
    <ligand>
        <name>NAD(+)</name>
        <dbReference type="ChEBI" id="CHEBI:57540"/>
        <label>1</label>
    </ligand>
</feature>
<protein>
    <submittedName>
        <fullName evidence="3">Trifunctional nicotinamide-nucleotide adenylyltransferase/ribosylnicotinamide kinase/transcriptional regulator NadR</fullName>
    </submittedName>
</protein>
<dbReference type="InterPro" id="IPR010982">
    <property type="entry name" value="Lambda_DNA-bd_dom_sf"/>
</dbReference>
<dbReference type="PIRSF" id="PIRSF004776">
    <property type="entry name" value="NadR_NMNAT/RNK"/>
    <property type="match status" value="1"/>
</dbReference>
<dbReference type="InterPro" id="IPR052735">
    <property type="entry name" value="NAD_biosynth-regulator"/>
</dbReference>
<evidence type="ECO:0000259" key="2">
    <source>
        <dbReference type="PROSITE" id="PS50943"/>
    </source>
</evidence>
<dbReference type="OrthoDB" id="3249147at2"/>
<evidence type="ECO:0000313" key="4">
    <source>
        <dbReference type="Proteomes" id="UP000092377"/>
    </source>
</evidence>
<feature type="binding site" evidence="1">
    <location>
        <begin position="259"/>
        <end position="261"/>
    </location>
    <ligand>
        <name>NAD(+)</name>
        <dbReference type="ChEBI" id="CHEBI:57540"/>
        <label>2</label>
    </ligand>
</feature>
<dbReference type="Pfam" id="PF13521">
    <property type="entry name" value="AAA_28"/>
    <property type="match status" value="1"/>
</dbReference>
<dbReference type="NCBIfam" id="TIGR00125">
    <property type="entry name" value="cyt_tran_rel"/>
    <property type="match status" value="1"/>
</dbReference>
<dbReference type="PANTHER" id="PTHR37512">
    <property type="entry name" value="TRIFUNCTIONAL NAD BIOSYNTHESIS/REGULATOR PROTEIN NADR"/>
    <property type="match status" value="1"/>
</dbReference>
<dbReference type="InterPro" id="IPR006417">
    <property type="entry name" value="NadR_NMN_Atrans"/>
</dbReference>
<gene>
    <name evidence="3" type="ORF">AYY18_13530</name>
</gene>
<proteinExistence type="predicted"/>
<dbReference type="SMART" id="SM00530">
    <property type="entry name" value="HTH_XRE"/>
    <property type="match status" value="1"/>
</dbReference>
<dbReference type="GO" id="GO:0050262">
    <property type="term" value="F:ribosylnicotinamide kinase activity"/>
    <property type="evidence" value="ECO:0007669"/>
    <property type="project" value="InterPro"/>
</dbReference>
<dbReference type="InterPro" id="IPR027417">
    <property type="entry name" value="P-loop_NTPase"/>
</dbReference>
<feature type="binding site" evidence="1">
    <location>
        <position position="77"/>
    </location>
    <ligand>
        <name>NAD(+)</name>
        <dbReference type="ChEBI" id="CHEBI:57540"/>
        <label>1</label>
    </ligand>
</feature>
<dbReference type="GO" id="GO:0003677">
    <property type="term" value="F:DNA binding"/>
    <property type="evidence" value="ECO:0007669"/>
    <property type="project" value="InterPro"/>
</dbReference>
<name>A0A1B8HTU9_9GAMM</name>
<dbReference type="GO" id="GO:0000166">
    <property type="term" value="F:nucleotide binding"/>
    <property type="evidence" value="ECO:0007669"/>
    <property type="project" value="UniProtKB-KW"/>
</dbReference>
<dbReference type="Gene3D" id="3.40.50.300">
    <property type="entry name" value="P-loop containing nucleotide triphosphate hydrolases"/>
    <property type="match status" value="1"/>
</dbReference>
<keyword evidence="4" id="KW-1185">Reference proteome</keyword>
<dbReference type="FunFam" id="3.40.50.620:FF:000091">
    <property type="entry name" value="Trifunctional nicotinamide-nucleotide adenylyltransferase/ribosylnicotinamide kinase/transcriptional regulator NadR"/>
    <property type="match status" value="1"/>
</dbReference>
<dbReference type="FunFam" id="3.40.50.300:FF:000672">
    <property type="entry name" value="Trifunctional nicotinamide-nucleotide adenylyltransferase/ribosylnicotinamide kinase/transcriptional regulator NadR"/>
    <property type="match status" value="1"/>
</dbReference>
<dbReference type="AlphaFoldDB" id="A0A1B8HTU9"/>
<dbReference type="EMBL" id="LZEY01000002">
    <property type="protein sequence ID" value="OBU13134.1"/>
    <property type="molecule type" value="Genomic_DNA"/>
</dbReference>
<feature type="domain" description="HTH cro/C1-type" evidence="2">
    <location>
        <begin position="7"/>
        <end position="62"/>
    </location>
</feature>
<dbReference type="InterPro" id="IPR014729">
    <property type="entry name" value="Rossmann-like_a/b/a_fold"/>
</dbReference>
<dbReference type="Proteomes" id="UP000092377">
    <property type="component" value="Unassembled WGS sequence"/>
</dbReference>
<keyword evidence="3" id="KW-0548">Nucleotidyltransferase</keyword>
<dbReference type="InterPro" id="IPR001387">
    <property type="entry name" value="Cro/C1-type_HTH"/>
</dbReference>
<dbReference type="NCBIfam" id="NF005988">
    <property type="entry name" value="PRK08099.1"/>
    <property type="match status" value="1"/>
</dbReference>
<dbReference type="InterPro" id="IPR016429">
    <property type="entry name" value="NAD_NadR"/>
</dbReference>
<dbReference type="SUPFAM" id="SSF52540">
    <property type="entry name" value="P-loop containing nucleoside triphosphate hydrolases"/>
    <property type="match status" value="1"/>
</dbReference>
<dbReference type="Pfam" id="PF01381">
    <property type="entry name" value="HTH_3"/>
    <property type="match status" value="1"/>
</dbReference>
<dbReference type="PROSITE" id="PS50943">
    <property type="entry name" value="HTH_CROC1"/>
    <property type="match status" value="1"/>
</dbReference>
<dbReference type="Pfam" id="PF01467">
    <property type="entry name" value="CTP_transf_like"/>
    <property type="match status" value="1"/>
</dbReference>
<evidence type="ECO:0000313" key="3">
    <source>
        <dbReference type="EMBL" id="OBU13134.1"/>
    </source>
</evidence>
<dbReference type="CDD" id="cd00093">
    <property type="entry name" value="HTH_XRE"/>
    <property type="match status" value="1"/>
</dbReference>
<feature type="binding site" evidence="1">
    <location>
        <begin position="204"/>
        <end position="206"/>
    </location>
    <ligand>
        <name>NAD(+)</name>
        <dbReference type="ChEBI" id="CHEBI:57540"/>
        <label>1</label>
    </ligand>
</feature>
<dbReference type="GO" id="GO:0009435">
    <property type="term" value="P:NAD+ biosynthetic process"/>
    <property type="evidence" value="ECO:0007669"/>
    <property type="project" value="InterPro"/>
</dbReference>
<sequence length="421" mass="48344">MTDFSYLKHAVKQAGLTLQQLADQCGVTKGYLSQLINNKIKSPGGQKMADLHSALGLDYPLQKKRVGVVFGKFYPLHTGHIYLIQRACSQVDELHVILCHDEPRDKALFINSSMSQQPTVSDRLRWLLQTFKYQKNIRIHSFDEHAYDPYPHGWEHWSQGVCQFMQEKGIVPDFIYSGEKADVPRYRESFGIETVLIDPERSFMNISGRQIRQAPFRYWDYIPTEVKPFFVRTVAVLGGESSGKSTLVNKLANMFNTTSAWEYGRDYVFSHLGGDEMALQYSDYDKIALGHAQYIDFAVKYANKVAFVDTDFVTTQAFCRRYEGKDHPFVQALIAEYRFDLVILLENNTPWVADGLRSLGSDNDRMAFQTLLIGMLRDNGIKFVHVTSSDYDTRFLECVELVQRLLMLDTPEIRDGDRTNS</sequence>
<accession>A0A1B8HTU9</accession>
<dbReference type="SUPFAM" id="SSF52374">
    <property type="entry name" value="Nucleotidylyl transferase"/>
    <property type="match status" value="1"/>
</dbReference>
<comment type="caution">
    <text evidence="3">The sequence shown here is derived from an EMBL/GenBank/DDBJ whole genome shotgun (WGS) entry which is preliminary data.</text>
</comment>
<keyword evidence="1" id="KW-0547">Nucleotide-binding</keyword>
<feature type="binding site" evidence="1">
    <location>
        <begin position="144"/>
        <end position="157"/>
    </location>
    <ligand>
        <name>NAD(+)</name>
        <dbReference type="ChEBI" id="CHEBI:57540"/>
        <label>1</label>
    </ligand>
</feature>
<organism evidence="3 4">
    <name type="scientific">Morganella psychrotolerans</name>
    <dbReference type="NCBI Taxonomy" id="368603"/>
    <lineage>
        <taxon>Bacteria</taxon>
        <taxon>Pseudomonadati</taxon>
        <taxon>Pseudomonadota</taxon>
        <taxon>Gammaproteobacteria</taxon>
        <taxon>Enterobacterales</taxon>
        <taxon>Morganellaceae</taxon>
        <taxon>Morganella</taxon>
    </lineage>
</organism>
<keyword evidence="3" id="KW-0418">Kinase</keyword>
<dbReference type="PANTHER" id="PTHR37512:SF1">
    <property type="entry name" value="NADR_TTD14 AAA DOMAIN-CONTAINING PROTEIN"/>
    <property type="match status" value="1"/>
</dbReference>
<dbReference type="Gene3D" id="1.10.260.40">
    <property type="entry name" value="lambda repressor-like DNA-binding domains"/>
    <property type="match status" value="1"/>
</dbReference>
<dbReference type="InterPro" id="IPR004821">
    <property type="entry name" value="Cyt_trans-like"/>
</dbReference>
<dbReference type="SUPFAM" id="SSF47413">
    <property type="entry name" value="lambda repressor-like DNA-binding domains"/>
    <property type="match status" value="1"/>
</dbReference>
<dbReference type="NCBIfam" id="TIGR01526">
    <property type="entry name" value="nadR_NMN_Atrans"/>
    <property type="match status" value="1"/>
</dbReference>
<evidence type="ECO:0000256" key="1">
    <source>
        <dbReference type="PIRSR" id="PIRSR004776-1"/>
    </source>
</evidence>
<feature type="binding site" evidence="1">
    <location>
        <position position="104"/>
    </location>
    <ligand>
        <name>NAD(+)</name>
        <dbReference type="ChEBI" id="CHEBI:57540"/>
        <label>1</label>
    </ligand>
</feature>
<reference evidence="4" key="1">
    <citation type="submission" date="2016-06" db="EMBL/GenBank/DDBJ databases">
        <authorList>
            <person name="Butler K."/>
        </authorList>
    </citation>
    <scope>NUCLEOTIDE SEQUENCE [LARGE SCALE GENOMIC DNA]</scope>
    <source>
        <strain evidence="4">GCSL-Mp20</strain>
    </source>
</reference>
<dbReference type="RefSeq" id="WP_067398869.1">
    <property type="nucleotide sequence ID" value="NZ_LZEY01000002.1"/>
</dbReference>
<dbReference type="GO" id="GO:0000309">
    <property type="term" value="F:nicotinamide-nucleotide adenylyltransferase activity"/>
    <property type="evidence" value="ECO:0007669"/>
    <property type="project" value="InterPro"/>
</dbReference>
<dbReference type="Gene3D" id="3.40.50.620">
    <property type="entry name" value="HUPs"/>
    <property type="match status" value="1"/>
</dbReference>
<feature type="binding site" evidence="1">
    <location>
        <begin position="177"/>
        <end position="179"/>
    </location>
    <ligand>
        <name>NAD(+)</name>
        <dbReference type="ChEBI" id="CHEBI:57540"/>
        <label>1</label>
    </ligand>
</feature>
<dbReference type="InterPro" id="IPR038727">
    <property type="entry name" value="NadR/Ttd14_AAA_dom"/>
</dbReference>
<keyword evidence="3" id="KW-0808">Transferase</keyword>